<organism evidence="2 3">
    <name type="scientific">Methylocystis hirsuta</name>
    <dbReference type="NCBI Taxonomy" id="369798"/>
    <lineage>
        <taxon>Bacteria</taxon>
        <taxon>Pseudomonadati</taxon>
        <taxon>Pseudomonadota</taxon>
        <taxon>Alphaproteobacteria</taxon>
        <taxon>Hyphomicrobiales</taxon>
        <taxon>Methylocystaceae</taxon>
        <taxon>Methylocystis</taxon>
    </lineage>
</organism>
<protein>
    <recommendedName>
        <fullName evidence="4">YggT family protein</fullName>
    </recommendedName>
</protein>
<keyword evidence="1" id="KW-1133">Transmembrane helix</keyword>
<dbReference type="RefSeq" id="WP_123177766.1">
    <property type="nucleotide sequence ID" value="NZ_QWDD01000003.1"/>
</dbReference>
<dbReference type="Proteomes" id="UP000268623">
    <property type="component" value="Unassembled WGS sequence"/>
</dbReference>
<comment type="caution">
    <text evidence="2">The sequence shown here is derived from an EMBL/GenBank/DDBJ whole genome shotgun (WGS) entry which is preliminary data.</text>
</comment>
<evidence type="ECO:0008006" key="4">
    <source>
        <dbReference type="Google" id="ProtNLM"/>
    </source>
</evidence>
<feature type="transmembrane region" description="Helical" evidence="1">
    <location>
        <begin position="46"/>
        <end position="65"/>
    </location>
</feature>
<feature type="transmembrane region" description="Helical" evidence="1">
    <location>
        <begin position="6"/>
        <end position="25"/>
    </location>
</feature>
<keyword evidence="1" id="KW-0812">Transmembrane</keyword>
<reference evidence="2 3" key="1">
    <citation type="submission" date="2018-08" db="EMBL/GenBank/DDBJ databases">
        <title>Genome sequence of Methylocystis hirsuta CSC1, a methanotroph able to accumulate PHAs.</title>
        <authorList>
            <person name="Bordel S."/>
            <person name="Rodriguez E."/>
            <person name="Gancedo J."/>
            <person name="Munoz R."/>
        </authorList>
    </citation>
    <scope>NUCLEOTIDE SEQUENCE [LARGE SCALE GENOMIC DNA]</scope>
    <source>
        <strain evidence="2 3">CSC1</strain>
    </source>
</reference>
<keyword evidence="1" id="KW-0472">Membrane</keyword>
<sequence>MSIEAIIFYILFIDAISANLMVRFGSEWYVRHFRTISRWFPPAEGWALYYLALILWVGSLLYRAGTLF</sequence>
<keyword evidence="3" id="KW-1185">Reference proteome</keyword>
<accession>A0A3M9XJG7</accession>
<evidence type="ECO:0000256" key="1">
    <source>
        <dbReference type="SAM" id="Phobius"/>
    </source>
</evidence>
<dbReference type="OrthoDB" id="9553966at2"/>
<dbReference type="EMBL" id="QWDD01000003">
    <property type="protein sequence ID" value="RNJ48011.1"/>
    <property type="molecule type" value="Genomic_DNA"/>
</dbReference>
<proteinExistence type="predicted"/>
<dbReference type="AlphaFoldDB" id="A0A3M9XJG7"/>
<name>A0A3M9XJG7_9HYPH</name>
<gene>
    <name evidence="2" type="ORF">D1O30_19365</name>
</gene>
<evidence type="ECO:0000313" key="3">
    <source>
        <dbReference type="Proteomes" id="UP000268623"/>
    </source>
</evidence>
<evidence type="ECO:0000313" key="2">
    <source>
        <dbReference type="EMBL" id="RNJ48011.1"/>
    </source>
</evidence>